<dbReference type="AlphaFoldDB" id="A0A1H3ZZQ1"/>
<evidence type="ECO:0000313" key="9">
    <source>
        <dbReference type="EMBL" id="SEA29353.1"/>
    </source>
</evidence>
<dbReference type="Proteomes" id="UP000183253">
    <property type="component" value="Unassembled WGS sequence"/>
</dbReference>
<feature type="region of interest" description="Disordered" evidence="6">
    <location>
        <begin position="78"/>
        <end position="109"/>
    </location>
</feature>
<dbReference type="Pfam" id="PF04024">
    <property type="entry name" value="PspC"/>
    <property type="match status" value="1"/>
</dbReference>
<reference evidence="9 10" key="1">
    <citation type="submission" date="2016-10" db="EMBL/GenBank/DDBJ databases">
        <authorList>
            <person name="de Groot N.N."/>
        </authorList>
    </citation>
    <scope>NUCLEOTIDE SEQUENCE [LARGE SCALE GENOMIC DNA]</scope>
    <source>
        <strain evidence="9 10">DSM 25383</strain>
    </source>
</reference>
<organism evidence="9 10">
    <name type="scientific">Alistipes timonensis JC136</name>
    <dbReference type="NCBI Taxonomy" id="1033731"/>
    <lineage>
        <taxon>Bacteria</taxon>
        <taxon>Pseudomonadati</taxon>
        <taxon>Bacteroidota</taxon>
        <taxon>Bacteroidia</taxon>
        <taxon>Bacteroidales</taxon>
        <taxon>Rikenellaceae</taxon>
        <taxon>Alistipes</taxon>
    </lineage>
</organism>
<evidence type="ECO:0000256" key="4">
    <source>
        <dbReference type="ARBA" id="ARBA00022989"/>
    </source>
</evidence>
<keyword evidence="10" id="KW-1185">Reference proteome</keyword>
<sequence>MKETVNANIGSMAFTLDEDAYRVLGSYFDDIRRRLPEGDAETMGDIEARVAEIFREKVASPMRVITLDVVRATMEQMGSPADFGEPRDAAQSGAENEVPGEEPTEATPRKLYRSRTERSIAGICGGLAAYFDADPTMIRLVMLLLILFGGLSIWAYIILWIVIPEEPARKFNIHRNR</sequence>
<evidence type="ECO:0000256" key="1">
    <source>
        <dbReference type="ARBA" id="ARBA00004162"/>
    </source>
</evidence>
<dbReference type="RefSeq" id="WP_010262819.1">
    <property type="nucleotide sequence ID" value="NZ_CAEG01000012.1"/>
</dbReference>
<dbReference type="GO" id="GO:0005886">
    <property type="term" value="C:plasma membrane"/>
    <property type="evidence" value="ECO:0007669"/>
    <property type="project" value="UniProtKB-SubCell"/>
</dbReference>
<evidence type="ECO:0000256" key="2">
    <source>
        <dbReference type="ARBA" id="ARBA00022475"/>
    </source>
</evidence>
<keyword evidence="2" id="KW-1003">Cell membrane</keyword>
<dbReference type="PANTHER" id="PTHR33885">
    <property type="entry name" value="PHAGE SHOCK PROTEIN C"/>
    <property type="match status" value="1"/>
</dbReference>
<keyword evidence="5 7" id="KW-0472">Membrane</keyword>
<proteinExistence type="predicted"/>
<keyword evidence="4 7" id="KW-1133">Transmembrane helix</keyword>
<feature type="transmembrane region" description="Helical" evidence="7">
    <location>
        <begin position="140"/>
        <end position="163"/>
    </location>
</feature>
<keyword evidence="3 7" id="KW-0812">Transmembrane</keyword>
<evidence type="ECO:0000256" key="3">
    <source>
        <dbReference type="ARBA" id="ARBA00022692"/>
    </source>
</evidence>
<evidence type="ECO:0000313" key="10">
    <source>
        <dbReference type="Proteomes" id="UP000183253"/>
    </source>
</evidence>
<feature type="domain" description="Phage shock protein PspC N-terminal" evidence="8">
    <location>
        <begin position="109"/>
        <end position="166"/>
    </location>
</feature>
<comment type="subcellular location">
    <subcellularLocation>
        <location evidence="1">Cell membrane</location>
        <topology evidence="1">Single-pass membrane protein</topology>
    </subcellularLocation>
</comment>
<dbReference type="PANTHER" id="PTHR33885:SF3">
    <property type="entry name" value="PHAGE SHOCK PROTEIN C"/>
    <property type="match status" value="1"/>
</dbReference>
<dbReference type="OrthoDB" id="5772680at2"/>
<evidence type="ECO:0000256" key="5">
    <source>
        <dbReference type="ARBA" id="ARBA00023136"/>
    </source>
</evidence>
<accession>A0A1H3ZZQ1</accession>
<evidence type="ECO:0000256" key="6">
    <source>
        <dbReference type="SAM" id="MobiDB-lite"/>
    </source>
</evidence>
<evidence type="ECO:0000256" key="7">
    <source>
        <dbReference type="SAM" id="Phobius"/>
    </source>
</evidence>
<dbReference type="EMBL" id="FNRI01000002">
    <property type="protein sequence ID" value="SEA29353.1"/>
    <property type="molecule type" value="Genomic_DNA"/>
</dbReference>
<evidence type="ECO:0000259" key="8">
    <source>
        <dbReference type="Pfam" id="PF04024"/>
    </source>
</evidence>
<name>A0A1H3ZZQ1_9BACT</name>
<dbReference type="InterPro" id="IPR052027">
    <property type="entry name" value="PspC"/>
</dbReference>
<protein>
    <submittedName>
        <fullName evidence="9">Phage shock protein C (PspC) family protein</fullName>
    </submittedName>
</protein>
<dbReference type="STRING" id="1033731.SAMN05444145_102404"/>
<dbReference type="InterPro" id="IPR007168">
    <property type="entry name" value="Phageshock_PspC_N"/>
</dbReference>
<gene>
    <name evidence="9" type="ORF">SAMN05444145_102404</name>
</gene>